<dbReference type="PANTHER" id="PTHR32089">
    <property type="entry name" value="METHYL-ACCEPTING CHEMOTAXIS PROTEIN MCPB"/>
    <property type="match status" value="1"/>
</dbReference>
<evidence type="ECO:0000256" key="2">
    <source>
        <dbReference type="ARBA" id="ARBA00022475"/>
    </source>
</evidence>
<dbReference type="SMART" id="SM00304">
    <property type="entry name" value="HAMP"/>
    <property type="match status" value="1"/>
</dbReference>
<dbReference type="Pfam" id="PF00015">
    <property type="entry name" value="MCPsignal"/>
    <property type="match status" value="1"/>
</dbReference>
<evidence type="ECO:0000256" key="1">
    <source>
        <dbReference type="ARBA" id="ARBA00004236"/>
    </source>
</evidence>
<dbReference type="Proteomes" id="UP000031982">
    <property type="component" value="Unassembled WGS sequence"/>
</dbReference>
<feature type="coiled-coil region" evidence="7">
    <location>
        <begin position="154"/>
        <end position="181"/>
    </location>
</feature>
<dbReference type="Pfam" id="PF00672">
    <property type="entry name" value="HAMP"/>
    <property type="match status" value="1"/>
</dbReference>
<dbReference type="Gene3D" id="1.10.287.950">
    <property type="entry name" value="Methyl-accepting chemotaxis protein"/>
    <property type="match status" value="1"/>
</dbReference>
<dbReference type="Pfam" id="PF12729">
    <property type="entry name" value="4HB_MCP_1"/>
    <property type="match status" value="1"/>
</dbReference>
<dbReference type="SMART" id="SM00283">
    <property type="entry name" value="MA"/>
    <property type="match status" value="1"/>
</dbReference>
<evidence type="ECO:0000256" key="3">
    <source>
        <dbReference type="ARBA" id="ARBA00023136"/>
    </source>
</evidence>
<dbReference type="PROSITE" id="PS50111">
    <property type="entry name" value="CHEMOTAXIS_TRANSDUC_2"/>
    <property type="match status" value="1"/>
</dbReference>
<dbReference type="SUPFAM" id="SSF58104">
    <property type="entry name" value="Methyl-accepting chemotaxis protein (MCP) signaling domain"/>
    <property type="match status" value="1"/>
</dbReference>
<evidence type="ECO:0000256" key="8">
    <source>
        <dbReference type="SAM" id="Phobius"/>
    </source>
</evidence>
<keyword evidence="2" id="KW-1003">Cell membrane</keyword>
<organism evidence="11 12">
    <name type="scientific">Bacillus badius</name>
    <dbReference type="NCBI Taxonomy" id="1455"/>
    <lineage>
        <taxon>Bacteria</taxon>
        <taxon>Bacillati</taxon>
        <taxon>Bacillota</taxon>
        <taxon>Bacilli</taxon>
        <taxon>Bacillales</taxon>
        <taxon>Bacillaceae</taxon>
        <taxon>Pseudobacillus</taxon>
    </lineage>
</organism>
<name>A0ABR5AZP3_BACBA</name>
<comment type="subcellular location">
    <subcellularLocation>
        <location evidence="1">Cell membrane</location>
    </subcellularLocation>
</comment>
<keyword evidence="8" id="KW-1133">Transmembrane helix</keyword>
<evidence type="ECO:0000256" key="7">
    <source>
        <dbReference type="SAM" id="Coils"/>
    </source>
</evidence>
<feature type="domain" description="HAMP" evidence="10">
    <location>
        <begin position="210"/>
        <end position="263"/>
    </location>
</feature>
<dbReference type="InterPro" id="IPR003660">
    <property type="entry name" value="HAMP_dom"/>
</dbReference>
<comment type="similarity">
    <text evidence="5">Belongs to the methyl-accepting chemotaxis (MCP) protein family.</text>
</comment>
<feature type="transmembrane region" description="Helical" evidence="8">
    <location>
        <begin position="15"/>
        <end position="37"/>
    </location>
</feature>
<keyword evidence="12" id="KW-1185">Reference proteome</keyword>
<dbReference type="CDD" id="cd06225">
    <property type="entry name" value="HAMP"/>
    <property type="match status" value="1"/>
</dbReference>
<dbReference type="InterPro" id="IPR024478">
    <property type="entry name" value="HlyB_4HB_MCP"/>
</dbReference>
<evidence type="ECO:0000313" key="12">
    <source>
        <dbReference type="Proteomes" id="UP000031982"/>
    </source>
</evidence>
<dbReference type="InterPro" id="IPR004089">
    <property type="entry name" value="MCPsignal_dom"/>
</dbReference>
<comment type="caution">
    <text evidence="11">The sequence shown here is derived from an EMBL/GenBank/DDBJ whole genome shotgun (WGS) entry which is preliminary data.</text>
</comment>
<evidence type="ECO:0000259" key="10">
    <source>
        <dbReference type="PROSITE" id="PS50885"/>
    </source>
</evidence>
<keyword evidence="4 6" id="KW-0807">Transducer</keyword>
<reference evidence="11 12" key="1">
    <citation type="submission" date="2015-01" db="EMBL/GenBank/DDBJ databases">
        <title>Genome Assembly of Bacillus badius MTCC 1458.</title>
        <authorList>
            <person name="Verma A."/>
            <person name="Khatri I."/>
            <person name="Mual P."/>
            <person name="Subramanian S."/>
            <person name="Krishnamurthi S."/>
        </authorList>
    </citation>
    <scope>NUCLEOTIDE SEQUENCE [LARGE SCALE GENOMIC DNA]</scope>
    <source>
        <strain evidence="11 12">MTCC 1458</strain>
    </source>
</reference>
<evidence type="ECO:0000313" key="11">
    <source>
        <dbReference type="EMBL" id="KIL80215.1"/>
    </source>
</evidence>
<evidence type="ECO:0000259" key="9">
    <source>
        <dbReference type="PROSITE" id="PS50111"/>
    </source>
</evidence>
<dbReference type="CDD" id="cd11386">
    <property type="entry name" value="MCP_signal"/>
    <property type="match status" value="1"/>
</dbReference>
<evidence type="ECO:0000256" key="5">
    <source>
        <dbReference type="ARBA" id="ARBA00029447"/>
    </source>
</evidence>
<gene>
    <name evidence="11" type="ORF">SD77_0063</name>
</gene>
<dbReference type="PANTHER" id="PTHR32089:SF112">
    <property type="entry name" value="LYSOZYME-LIKE PROTEIN-RELATED"/>
    <property type="match status" value="1"/>
</dbReference>
<proteinExistence type="inferred from homology"/>
<keyword evidence="8" id="KW-0812">Transmembrane</keyword>
<evidence type="ECO:0000256" key="6">
    <source>
        <dbReference type="PROSITE-ProRule" id="PRU00284"/>
    </source>
</evidence>
<dbReference type="PROSITE" id="PS50885">
    <property type="entry name" value="HAMP"/>
    <property type="match status" value="1"/>
</dbReference>
<evidence type="ECO:0000256" key="4">
    <source>
        <dbReference type="ARBA" id="ARBA00023224"/>
    </source>
</evidence>
<protein>
    <submittedName>
        <fullName evidence="11">Methyl-accepting chemotaxis protein</fullName>
    </submittedName>
</protein>
<feature type="domain" description="Methyl-accepting transducer" evidence="9">
    <location>
        <begin position="282"/>
        <end position="518"/>
    </location>
</feature>
<keyword evidence="7" id="KW-0175">Coiled coil</keyword>
<sequence length="568" mass="61236">MLAKLFRNMNIGKKYGLALGGVIFLFCISAVIVYIQLSDVKKAVAALQQKGNRSIEITKMASLFQEQDIRIADYINHSDDRFVREFEERKAAFHTLEKRLQATMQTDKEAELFEQIKKNNQEMTTLFYDKMISAVQRGDQLDILLARQRAQALRSETVGKLEELESAIHKQREEASAEAANSLNKSILVLVASILLSIIAGLTAVYMINRLVRSRLNRVIEMAASISEGDLTIEKSTYEGKDEIAGLSCAMNKMLESLQEMIGKMTAVSEHVSGQSEELTKTSSEVGEGSRQAAAAMQQISHGAGVQADETNELSKSMVSYAEKIREANSNGKCIEDASKAVLQLTSEGSCLMTASVSQMNKIDVIMQNAVRKVKGLDGQTKEISALVAVIQGIAEQTNLLALNAAIEAARAGEQGKGFAVVADEVRKLAVQAAVSVGDITDIVTSIQEESAEVAASLETGYTEVGNGIEKIQDTGETFAKIEASVSDMAIRIQTVSESLGDIAADSEQMNGVIESIASIAEESAAGIEQASASILQTGSSMEGVAGKARELSVLAEDLNSLIRKFVV</sequence>
<dbReference type="EMBL" id="JXLP01000001">
    <property type="protein sequence ID" value="KIL80215.1"/>
    <property type="molecule type" value="Genomic_DNA"/>
</dbReference>
<keyword evidence="3 8" id="KW-0472">Membrane</keyword>
<accession>A0ABR5AZP3</accession>
<feature type="transmembrane region" description="Helical" evidence="8">
    <location>
        <begin position="187"/>
        <end position="208"/>
    </location>
</feature>